<reference evidence="3" key="1">
    <citation type="journal article" date="2019" name="Int. J. Syst. Evol. Microbiol.">
        <title>The Global Catalogue of Microorganisms (GCM) 10K type strain sequencing project: providing services to taxonomists for standard genome sequencing and annotation.</title>
        <authorList>
            <consortium name="The Broad Institute Genomics Platform"/>
            <consortium name="The Broad Institute Genome Sequencing Center for Infectious Disease"/>
            <person name="Wu L."/>
            <person name="Ma J."/>
        </authorList>
    </citation>
    <scope>NUCLEOTIDE SEQUENCE [LARGE SCALE GENOMIC DNA]</scope>
    <source>
        <strain evidence="3">CCUG 56108</strain>
    </source>
</reference>
<evidence type="ECO:0000256" key="1">
    <source>
        <dbReference type="SAM" id="MobiDB-lite"/>
    </source>
</evidence>
<dbReference type="EMBL" id="JBHTND010000010">
    <property type="protein sequence ID" value="MFD1301745.1"/>
    <property type="molecule type" value="Genomic_DNA"/>
</dbReference>
<dbReference type="RefSeq" id="WP_238208040.1">
    <property type="nucleotide sequence ID" value="NZ_JBHTND010000010.1"/>
</dbReference>
<proteinExistence type="predicted"/>
<feature type="region of interest" description="Disordered" evidence="1">
    <location>
        <begin position="185"/>
        <end position="212"/>
    </location>
</feature>
<feature type="compositionally biased region" description="Low complexity" evidence="1">
    <location>
        <begin position="194"/>
        <end position="212"/>
    </location>
</feature>
<evidence type="ECO:0000313" key="2">
    <source>
        <dbReference type="EMBL" id="MFD1301745.1"/>
    </source>
</evidence>
<evidence type="ECO:0000313" key="3">
    <source>
        <dbReference type="Proteomes" id="UP001597176"/>
    </source>
</evidence>
<sequence>MTTDTKPKQDGSLATARESFSGRLLTGAQFEEAIAITRIVEREIQKSGAFKDKLSDYAHAFARSEKFDAMKAETIVRDLFKERTGRSMNQLREALIEREKTLGDAERQRAYEKACAVGDMIETGRKISFARAYSAQAEDLAGALGITDVAAKSLMKDEFKAVEKTELYDWGKDLEERFYRPQIEAEAREREATQARAATRTSLRTRTGPSGP</sequence>
<dbReference type="Proteomes" id="UP001597176">
    <property type="component" value="Unassembled WGS sequence"/>
</dbReference>
<organism evidence="2 3">
    <name type="scientific">Methylobacterium marchantiae</name>
    <dbReference type="NCBI Taxonomy" id="600331"/>
    <lineage>
        <taxon>Bacteria</taxon>
        <taxon>Pseudomonadati</taxon>
        <taxon>Pseudomonadota</taxon>
        <taxon>Alphaproteobacteria</taxon>
        <taxon>Hyphomicrobiales</taxon>
        <taxon>Methylobacteriaceae</taxon>
        <taxon>Methylobacterium</taxon>
    </lineage>
</organism>
<protein>
    <submittedName>
        <fullName evidence="2">Uncharacterized protein</fullName>
    </submittedName>
</protein>
<name>A0ABW3WY72_9HYPH</name>
<accession>A0ABW3WY72</accession>
<gene>
    <name evidence="2" type="ORF">ACFQ4G_09125</name>
</gene>
<comment type="caution">
    <text evidence="2">The sequence shown here is derived from an EMBL/GenBank/DDBJ whole genome shotgun (WGS) entry which is preliminary data.</text>
</comment>
<keyword evidence="3" id="KW-1185">Reference proteome</keyword>